<organism evidence="1 2">
    <name type="scientific">Mycena venus</name>
    <dbReference type="NCBI Taxonomy" id="2733690"/>
    <lineage>
        <taxon>Eukaryota</taxon>
        <taxon>Fungi</taxon>
        <taxon>Dikarya</taxon>
        <taxon>Basidiomycota</taxon>
        <taxon>Agaricomycotina</taxon>
        <taxon>Agaricomycetes</taxon>
        <taxon>Agaricomycetidae</taxon>
        <taxon>Agaricales</taxon>
        <taxon>Marasmiineae</taxon>
        <taxon>Mycenaceae</taxon>
        <taxon>Mycena</taxon>
    </lineage>
</organism>
<comment type="caution">
    <text evidence="1">The sequence shown here is derived from an EMBL/GenBank/DDBJ whole genome shotgun (WGS) entry which is preliminary data.</text>
</comment>
<evidence type="ECO:0000313" key="1">
    <source>
        <dbReference type="EMBL" id="KAF7345627.1"/>
    </source>
</evidence>
<sequence>MSPRFPAPALFNTSHSSFIPSIEAPAVAWVLETSTDPFMLLRATHLVIDLQWPITMNVEPQRKRLWESFLACFHHFEYSHQPADPLTLVLRDLRNGMEDRAIEFGRAYHSLSCVNQQPSLSETRFEMWFSRDTHHPNLQNILHILGFLGVPLILESSIDLEWLLHVLPLRRRNLDRRGNIDYLTHFLAELDRTLADLELERPAFSDYLFCVYAFLSDGEMAYSDMVCMDKTAFQQEIFQLLLTAIISKLESKQISMDFAANIVRTTCRLSGSTRVWNVGERGRRDAMYQFCSKVPRSDGWVQLVLAAGPVAVHWSWLPEKSTEDGAGPAWVYEALNSAIIPSHNPDEWDIETQTGVASLLLALHHYDAPPLEEHIHLILRALSTGGYISEHAALLLLQSNVVNWFQDAQLRPMLQQAGVWAFLTHWLLEINDSELNDECILLGRTLSTMPDWQAHLRQEQSSWIAIFFGSTWDLVDEYNTVVTSIWKPSIGGYAFTSRNEEALGLTYAALSQVWQEFDFSTSRNLKNSLPWLRCSGQVVLFKEFTNYLTGKVLRRVVVTQTADFTKTFALPLRDALVQAGHQFTSASSNGKEDGEAGLRKQIRKLLEGLASNIPEPTDAEKRMDYWDGLQSQFDVEIGELEESLRKLAMSGERTSEV</sequence>
<protein>
    <submittedName>
        <fullName evidence="1">Uncharacterized protein</fullName>
    </submittedName>
</protein>
<dbReference type="OrthoDB" id="3047961at2759"/>
<keyword evidence="2" id="KW-1185">Reference proteome</keyword>
<reference evidence="1" key="1">
    <citation type="submission" date="2020-05" db="EMBL/GenBank/DDBJ databases">
        <title>Mycena genomes resolve the evolution of fungal bioluminescence.</title>
        <authorList>
            <person name="Tsai I.J."/>
        </authorList>
    </citation>
    <scope>NUCLEOTIDE SEQUENCE</scope>
    <source>
        <strain evidence="1">CCC161011</strain>
    </source>
</reference>
<gene>
    <name evidence="1" type="ORF">MVEN_01581900</name>
</gene>
<dbReference type="EMBL" id="JACAZI010000013">
    <property type="protein sequence ID" value="KAF7345627.1"/>
    <property type="molecule type" value="Genomic_DNA"/>
</dbReference>
<dbReference type="AlphaFoldDB" id="A0A8H7CRJ7"/>
<accession>A0A8H7CRJ7</accession>
<evidence type="ECO:0000313" key="2">
    <source>
        <dbReference type="Proteomes" id="UP000620124"/>
    </source>
</evidence>
<proteinExistence type="predicted"/>
<dbReference type="Proteomes" id="UP000620124">
    <property type="component" value="Unassembled WGS sequence"/>
</dbReference>
<name>A0A8H7CRJ7_9AGAR</name>